<keyword evidence="9" id="KW-1185">Reference proteome</keyword>
<dbReference type="InterPro" id="IPR009075">
    <property type="entry name" value="AcylCo_DH/oxidase_C"/>
</dbReference>
<comment type="similarity">
    <text evidence="2">Belongs to the acyl-CoA dehydrogenase family.</text>
</comment>
<dbReference type="AlphaFoldDB" id="A0A193BWD5"/>
<dbReference type="InterPro" id="IPR046373">
    <property type="entry name" value="Acyl-CoA_Oxase/DH_mid-dom_sf"/>
</dbReference>
<dbReference type="GO" id="GO:0003995">
    <property type="term" value="F:acyl-CoA dehydrogenase activity"/>
    <property type="evidence" value="ECO:0007669"/>
    <property type="project" value="TreeGrafter"/>
</dbReference>
<dbReference type="Proteomes" id="UP000093695">
    <property type="component" value="Chromosome"/>
</dbReference>
<dbReference type="KEGG" id="aori:SD37_13005"/>
<feature type="domain" description="Acyl-CoA dehydrogenase/oxidase C-terminal" evidence="6">
    <location>
        <begin position="219"/>
        <end position="340"/>
    </location>
</feature>
<dbReference type="SUPFAM" id="SSF56645">
    <property type="entry name" value="Acyl-CoA dehydrogenase NM domain-like"/>
    <property type="match status" value="1"/>
</dbReference>
<evidence type="ECO:0000256" key="3">
    <source>
        <dbReference type="ARBA" id="ARBA00022630"/>
    </source>
</evidence>
<evidence type="ECO:0000259" key="6">
    <source>
        <dbReference type="Pfam" id="PF00441"/>
    </source>
</evidence>
<protein>
    <submittedName>
        <fullName evidence="8">Acyl-CoA dehydrogenase</fullName>
    </submittedName>
</protein>
<dbReference type="STRING" id="31958.SD37_13005"/>
<keyword evidence="4" id="KW-0274">FAD</keyword>
<dbReference type="Pfam" id="PF02771">
    <property type="entry name" value="Acyl-CoA_dh_N"/>
    <property type="match status" value="1"/>
</dbReference>
<dbReference type="Gene3D" id="2.40.110.10">
    <property type="entry name" value="Butyryl-CoA Dehydrogenase, subunit A, domain 2"/>
    <property type="match status" value="1"/>
</dbReference>
<proteinExistence type="inferred from homology"/>
<feature type="domain" description="Acyl-CoA dehydrogenase/oxidase N-terminal" evidence="7">
    <location>
        <begin position="6"/>
        <end position="116"/>
    </location>
</feature>
<dbReference type="InterPro" id="IPR009100">
    <property type="entry name" value="AcylCoA_DH/oxidase_NM_dom_sf"/>
</dbReference>
<evidence type="ECO:0000256" key="4">
    <source>
        <dbReference type="ARBA" id="ARBA00022827"/>
    </source>
</evidence>
<dbReference type="PANTHER" id="PTHR43884">
    <property type="entry name" value="ACYL-COA DEHYDROGENASE"/>
    <property type="match status" value="1"/>
</dbReference>
<organism evidence="8 9">
    <name type="scientific">Amycolatopsis orientalis</name>
    <name type="common">Nocardia orientalis</name>
    <dbReference type="NCBI Taxonomy" id="31958"/>
    <lineage>
        <taxon>Bacteria</taxon>
        <taxon>Bacillati</taxon>
        <taxon>Actinomycetota</taxon>
        <taxon>Actinomycetes</taxon>
        <taxon>Pseudonocardiales</taxon>
        <taxon>Pseudonocardiaceae</taxon>
        <taxon>Amycolatopsis</taxon>
    </lineage>
</organism>
<keyword evidence="3" id="KW-0285">Flavoprotein</keyword>
<accession>A0A193BWD5</accession>
<dbReference type="eggNOG" id="COG1960">
    <property type="taxonomic scope" value="Bacteria"/>
</dbReference>
<dbReference type="EMBL" id="CP016174">
    <property type="protein sequence ID" value="ANN16479.1"/>
    <property type="molecule type" value="Genomic_DNA"/>
</dbReference>
<dbReference type="PANTHER" id="PTHR43884:SF20">
    <property type="entry name" value="ACYL-COA DEHYDROGENASE FADE28"/>
    <property type="match status" value="1"/>
</dbReference>
<dbReference type="Gene3D" id="1.10.540.10">
    <property type="entry name" value="Acyl-CoA dehydrogenase/oxidase, N-terminal domain"/>
    <property type="match status" value="1"/>
</dbReference>
<reference evidence="8 9" key="1">
    <citation type="journal article" date="2015" name="Genome Announc.">
        <title>Draft Genome Sequence of Norvancomycin-Producing Strain Amycolatopsis orientalis CPCC200066.</title>
        <authorList>
            <person name="Lei X."/>
            <person name="Yuan F."/>
            <person name="Shi Y."/>
            <person name="Li X."/>
            <person name="Wang L."/>
            <person name="Hong B."/>
        </authorList>
    </citation>
    <scope>NUCLEOTIDE SEQUENCE [LARGE SCALE GENOMIC DNA]</scope>
    <source>
        <strain evidence="8 9">B-37</strain>
    </source>
</reference>
<evidence type="ECO:0000313" key="8">
    <source>
        <dbReference type="EMBL" id="ANN16479.1"/>
    </source>
</evidence>
<dbReference type="Pfam" id="PF00441">
    <property type="entry name" value="Acyl-CoA_dh_1"/>
    <property type="match status" value="1"/>
</dbReference>
<dbReference type="GO" id="GO:0050660">
    <property type="term" value="F:flavin adenine dinucleotide binding"/>
    <property type="evidence" value="ECO:0007669"/>
    <property type="project" value="InterPro"/>
</dbReference>
<comment type="cofactor">
    <cofactor evidence="1">
        <name>FAD</name>
        <dbReference type="ChEBI" id="CHEBI:57692"/>
    </cofactor>
</comment>
<dbReference type="RefSeq" id="WP_065912818.1">
    <property type="nucleotide sequence ID" value="NZ_CP016174.1"/>
</dbReference>
<evidence type="ECO:0000256" key="5">
    <source>
        <dbReference type="ARBA" id="ARBA00023002"/>
    </source>
</evidence>
<dbReference type="InterPro" id="IPR013786">
    <property type="entry name" value="AcylCoA_DH/ox_N"/>
</dbReference>
<evidence type="ECO:0000313" key="9">
    <source>
        <dbReference type="Proteomes" id="UP000093695"/>
    </source>
</evidence>
<gene>
    <name evidence="8" type="ORF">SD37_13005</name>
</gene>
<sequence>MDFTLTEAQQDLASLTRRILTDKVTPDMLGSHGSGGFDAPLWTALAQAGVVDAALPQSVGGGGFGLLEQCSVLAEIGRAVAPVPYLTSVVLGAAAVAEFGDGRLAERWVVPVLRGDHVLAVALPDYGVPCGFTAEADGDGWRLTGAQTAVPFGAFAHGFLVEAAIDGGRQVFLLDADSVTVSPQRTVDHADAALVELSGAKATVSLGDIGEWLRLRGTIGVCAQQLGVVERALELTAAYARERKQFGHLIGSFQAVRQRLADAYVDVEAVRLTLWQAAWRLSEGLPAAEEVATAKFWAAEAGHRVAHTAVHVHGGGGIDVDHTLHRYFVAAKRLEFTLGGATAQLRGLGDLLAADPA</sequence>
<evidence type="ECO:0000259" key="7">
    <source>
        <dbReference type="Pfam" id="PF02771"/>
    </source>
</evidence>
<dbReference type="InterPro" id="IPR037069">
    <property type="entry name" value="AcylCoA_DH/ox_N_sf"/>
</dbReference>
<keyword evidence="5" id="KW-0560">Oxidoreductase</keyword>
<name>A0A193BWD5_AMYOR</name>
<dbReference type="SUPFAM" id="SSF47203">
    <property type="entry name" value="Acyl-CoA dehydrogenase C-terminal domain-like"/>
    <property type="match status" value="1"/>
</dbReference>
<dbReference type="Gene3D" id="1.20.140.10">
    <property type="entry name" value="Butyryl-CoA Dehydrogenase, subunit A, domain 3"/>
    <property type="match status" value="1"/>
</dbReference>
<evidence type="ECO:0000256" key="2">
    <source>
        <dbReference type="ARBA" id="ARBA00009347"/>
    </source>
</evidence>
<evidence type="ECO:0000256" key="1">
    <source>
        <dbReference type="ARBA" id="ARBA00001974"/>
    </source>
</evidence>
<dbReference type="InterPro" id="IPR036250">
    <property type="entry name" value="AcylCo_DH-like_C"/>
</dbReference>